<proteinExistence type="predicted"/>
<evidence type="ECO:0000313" key="2">
    <source>
        <dbReference type="Proteomes" id="UP000789375"/>
    </source>
</evidence>
<accession>A0A9N9BCS3</accession>
<keyword evidence="2" id="KW-1185">Reference proteome</keyword>
<evidence type="ECO:0000313" key="1">
    <source>
        <dbReference type="EMBL" id="CAG8561628.1"/>
    </source>
</evidence>
<reference evidence="1" key="1">
    <citation type="submission" date="2021-06" db="EMBL/GenBank/DDBJ databases">
        <authorList>
            <person name="Kallberg Y."/>
            <person name="Tangrot J."/>
            <person name="Rosling A."/>
        </authorList>
    </citation>
    <scope>NUCLEOTIDE SEQUENCE</scope>
    <source>
        <strain evidence="1">87-6 pot B 2015</strain>
    </source>
</reference>
<protein>
    <submittedName>
        <fullName evidence="1">3511_t:CDS:1</fullName>
    </submittedName>
</protein>
<organism evidence="1 2">
    <name type="scientific">Funneliformis mosseae</name>
    <name type="common">Endomycorrhizal fungus</name>
    <name type="synonym">Glomus mosseae</name>
    <dbReference type="NCBI Taxonomy" id="27381"/>
    <lineage>
        <taxon>Eukaryota</taxon>
        <taxon>Fungi</taxon>
        <taxon>Fungi incertae sedis</taxon>
        <taxon>Mucoromycota</taxon>
        <taxon>Glomeromycotina</taxon>
        <taxon>Glomeromycetes</taxon>
        <taxon>Glomerales</taxon>
        <taxon>Glomeraceae</taxon>
        <taxon>Funneliformis</taxon>
    </lineage>
</organism>
<comment type="caution">
    <text evidence="1">The sequence shown here is derived from an EMBL/GenBank/DDBJ whole genome shotgun (WGS) entry which is preliminary data.</text>
</comment>
<dbReference type="AlphaFoldDB" id="A0A9N9BCS3"/>
<dbReference type="Proteomes" id="UP000789375">
    <property type="component" value="Unassembled WGS sequence"/>
</dbReference>
<name>A0A9N9BCS3_FUNMO</name>
<sequence>MVIENLKLTYHLNAYPICLICIEYNELYRESNKSKKLAEVNTAKFLKDILNEIIKLLLNNSTSINILPQDILLSNDSKIEPVK</sequence>
<dbReference type="EMBL" id="CAJVPP010001553">
    <property type="protein sequence ID" value="CAG8561628.1"/>
    <property type="molecule type" value="Genomic_DNA"/>
</dbReference>
<gene>
    <name evidence="1" type="ORF">FMOSSE_LOCUS6989</name>
</gene>